<dbReference type="GO" id="GO:0009847">
    <property type="term" value="P:spore germination"/>
    <property type="evidence" value="ECO:0007669"/>
    <property type="project" value="InterPro"/>
</dbReference>
<accession>A0A7I8DDE8</accession>
<feature type="compositionally biased region" description="Basic and acidic residues" evidence="3">
    <location>
        <begin position="36"/>
        <end position="45"/>
    </location>
</feature>
<dbReference type="InterPro" id="IPR050768">
    <property type="entry name" value="UPF0353/GerABKA_families"/>
</dbReference>
<dbReference type="PANTHER" id="PTHR22550">
    <property type="entry name" value="SPORE GERMINATION PROTEIN"/>
    <property type="match status" value="1"/>
</dbReference>
<feature type="transmembrane region" description="Helical" evidence="4">
    <location>
        <begin position="371"/>
        <end position="399"/>
    </location>
</feature>
<feature type="transmembrane region" description="Helical" evidence="4">
    <location>
        <begin position="484"/>
        <end position="502"/>
    </location>
</feature>
<feature type="transmembrane region" description="Helical" evidence="4">
    <location>
        <begin position="509"/>
        <end position="530"/>
    </location>
</feature>
<protein>
    <submittedName>
        <fullName evidence="5">Spore germination protein</fullName>
    </submittedName>
</protein>
<dbReference type="EMBL" id="AP023366">
    <property type="protein sequence ID" value="BCJ86979.1"/>
    <property type="molecule type" value="Genomic_DNA"/>
</dbReference>
<dbReference type="KEGG" id="eff:skT53_19640"/>
<name>A0A7I8DDE8_9BACL</name>
<gene>
    <name evidence="5" type="ORF">skT53_19640</name>
</gene>
<feature type="transmembrane region" description="Helical" evidence="4">
    <location>
        <begin position="450"/>
        <end position="472"/>
    </location>
</feature>
<keyword evidence="2 4" id="KW-0472">Membrane</keyword>
<evidence type="ECO:0000313" key="5">
    <source>
        <dbReference type="EMBL" id="BCJ86979.1"/>
    </source>
</evidence>
<keyword evidence="6" id="KW-1185">Reference proteome</keyword>
<keyword evidence="4" id="KW-0812">Transmembrane</keyword>
<feature type="region of interest" description="Disordered" evidence="3">
    <location>
        <begin position="605"/>
        <end position="653"/>
    </location>
</feature>
<evidence type="ECO:0000256" key="4">
    <source>
        <dbReference type="SAM" id="Phobius"/>
    </source>
</evidence>
<evidence type="ECO:0000313" key="6">
    <source>
        <dbReference type="Proteomes" id="UP000593802"/>
    </source>
</evidence>
<comment type="similarity">
    <text evidence="1">Belongs to the GerABKA family.</text>
</comment>
<feature type="compositionally biased region" description="Basic residues" evidence="3">
    <location>
        <begin position="78"/>
        <end position="87"/>
    </location>
</feature>
<reference evidence="5 6" key="1">
    <citation type="submission" date="2020-08" db="EMBL/GenBank/DDBJ databases">
        <title>Complete Genome Sequence of Effusibacillus dendaii Strain skT53, Isolated from Farmland soil.</title>
        <authorList>
            <person name="Konishi T."/>
            <person name="Kawasaki H."/>
        </authorList>
    </citation>
    <scope>NUCLEOTIDE SEQUENCE [LARGE SCALE GENOMIC DNA]</scope>
    <source>
        <strain evidence="6">skT53</strain>
    </source>
</reference>
<dbReference type="InterPro" id="IPR004995">
    <property type="entry name" value="Spore_Ger"/>
</dbReference>
<feature type="compositionally biased region" description="Basic and acidic residues" evidence="3">
    <location>
        <begin position="52"/>
        <end position="77"/>
    </location>
</feature>
<feature type="transmembrane region" description="Helical" evidence="4">
    <location>
        <begin position="542"/>
        <end position="566"/>
    </location>
</feature>
<evidence type="ECO:0000256" key="2">
    <source>
        <dbReference type="ARBA" id="ARBA00023136"/>
    </source>
</evidence>
<feature type="compositionally biased region" description="Basic and acidic residues" evidence="3">
    <location>
        <begin position="88"/>
        <end position="125"/>
    </location>
</feature>
<feature type="transmembrane region" description="Helical" evidence="4">
    <location>
        <begin position="419"/>
        <end position="438"/>
    </location>
</feature>
<evidence type="ECO:0000256" key="1">
    <source>
        <dbReference type="ARBA" id="ARBA00005278"/>
    </source>
</evidence>
<feature type="region of interest" description="Disordered" evidence="3">
    <location>
        <begin position="22"/>
        <end position="125"/>
    </location>
</feature>
<evidence type="ECO:0000256" key="3">
    <source>
        <dbReference type="SAM" id="MobiDB-lite"/>
    </source>
</evidence>
<sequence>MSFWSKIGRLFTVDDSIMDEDFSLVPHDQGGGNTNGDERKQDTNDHGAGNIDGREQEKDGENHEEEKEKDIETDEKKAKAKTVKPKKMIPDKETGAIKLHSQSEKNENEKQEDKQKKAAQEIKDKPIPEKVSEQLYINRAWVEKIFHMPTNADVIIRDFTIPLSNPIKAFAVFIEGISSKETINSFILEPLMLLAELRSESMEEGALKTVKEKLLPGNQVMEYELWEDVKKNILSGSTALFLEGAKKVLIIESKGWEQRGVGETQTETVVRGPHDAFTENLRANTGLVRSRLRTESLITEMMQVGELAPTDVAVMYVDGITNPKLVQEVKRRIKGIKVDFLQDSGQLEQFIEDPPKGFIPRMMATERPDRVAASLAEGFVVVFVGQSPYGLILPTFLWSLLHTAEDAYLRFPFGSFIRLIRFVSFLMALLLPAMYIAVTNYHPEMIPTDLMLAIAAARELVPFPVVLEVLLMELSLELIREAGIRIPNVIGPTIGIVGALILGQAAVQAGIISPLLVIVVALTALASFTMPNYNFSFAVRTLRFVFILVAAIWGFYGITLGVMALLMNWATIKSFGIPMLSVVAPFKPSSPDVILRGPIFKQENRPSALRPQDSRRQRHFTRRWDPTTHDSEEARRQLEKDNSLLDQGGDQRD</sequence>
<dbReference type="AlphaFoldDB" id="A0A7I8DDE8"/>
<organism evidence="5 6">
    <name type="scientific">Effusibacillus dendaii</name>
    <dbReference type="NCBI Taxonomy" id="2743772"/>
    <lineage>
        <taxon>Bacteria</taxon>
        <taxon>Bacillati</taxon>
        <taxon>Bacillota</taxon>
        <taxon>Bacilli</taxon>
        <taxon>Bacillales</taxon>
        <taxon>Alicyclobacillaceae</taxon>
        <taxon>Effusibacillus</taxon>
    </lineage>
</organism>
<dbReference type="Proteomes" id="UP000593802">
    <property type="component" value="Chromosome"/>
</dbReference>
<proteinExistence type="inferred from homology"/>
<dbReference type="Pfam" id="PF03323">
    <property type="entry name" value="GerA"/>
    <property type="match status" value="1"/>
</dbReference>
<dbReference type="GO" id="GO:0016020">
    <property type="term" value="C:membrane"/>
    <property type="evidence" value="ECO:0007669"/>
    <property type="project" value="InterPro"/>
</dbReference>
<feature type="compositionally biased region" description="Basic and acidic residues" evidence="3">
    <location>
        <begin position="622"/>
        <end position="653"/>
    </location>
</feature>
<dbReference type="RefSeq" id="WP_200756538.1">
    <property type="nucleotide sequence ID" value="NZ_AP023366.1"/>
</dbReference>
<dbReference type="PANTHER" id="PTHR22550:SF5">
    <property type="entry name" value="LEUCINE ZIPPER PROTEIN 4"/>
    <property type="match status" value="1"/>
</dbReference>
<keyword evidence="4" id="KW-1133">Transmembrane helix</keyword>